<dbReference type="OrthoDB" id="18134at2759"/>
<gene>
    <name evidence="1" type="ORF">PPYR_07098</name>
</gene>
<dbReference type="InterPro" id="IPR038060">
    <property type="entry name" value="C12orf66-like_central_sf"/>
</dbReference>
<reference evidence="1 2" key="1">
    <citation type="journal article" date="2018" name="Elife">
        <title>Firefly genomes illuminate parallel origins of bioluminescence in beetles.</title>
        <authorList>
            <person name="Fallon T.R."/>
            <person name="Lower S.E."/>
            <person name="Chang C.H."/>
            <person name="Bessho-Uehara M."/>
            <person name="Martin G.J."/>
            <person name="Bewick A.J."/>
            <person name="Behringer M."/>
            <person name="Debat H.J."/>
            <person name="Wong I."/>
            <person name="Day J.C."/>
            <person name="Suvorov A."/>
            <person name="Silva C.J."/>
            <person name="Stanger-Hall K.F."/>
            <person name="Hall D.W."/>
            <person name="Schmitz R.J."/>
            <person name="Nelson D.R."/>
            <person name="Lewis S.M."/>
            <person name="Shigenobu S."/>
            <person name="Bybee S.M."/>
            <person name="Larracuente A.M."/>
            <person name="Oba Y."/>
            <person name="Weng J.K."/>
        </authorList>
    </citation>
    <scope>NUCLEOTIDE SEQUENCE [LARGE SCALE GENOMIC DNA]</scope>
    <source>
        <strain evidence="1">1611_PpyrPB1</strain>
        <tissue evidence="1">Whole body</tissue>
    </source>
</reference>
<dbReference type="Pfam" id="PF09404">
    <property type="entry name" value="C12orf66_like"/>
    <property type="match status" value="1"/>
</dbReference>
<dbReference type="GO" id="GO:0061462">
    <property type="term" value="P:protein localization to lysosome"/>
    <property type="evidence" value="ECO:0007669"/>
    <property type="project" value="TreeGrafter"/>
</dbReference>
<organism evidence="1 2">
    <name type="scientific">Photinus pyralis</name>
    <name type="common">Common eastern firefly</name>
    <name type="synonym">Lampyris pyralis</name>
    <dbReference type="NCBI Taxonomy" id="7054"/>
    <lineage>
        <taxon>Eukaryota</taxon>
        <taxon>Metazoa</taxon>
        <taxon>Ecdysozoa</taxon>
        <taxon>Arthropoda</taxon>
        <taxon>Hexapoda</taxon>
        <taxon>Insecta</taxon>
        <taxon>Pterygota</taxon>
        <taxon>Neoptera</taxon>
        <taxon>Endopterygota</taxon>
        <taxon>Coleoptera</taxon>
        <taxon>Polyphaga</taxon>
        <taxon>Elateriformia</taxon>
        <taxon>Elateroidea</taxon>
        <taxon>Lampyridae</taxon>
        <taxon>Lampyrinae</taxon>
        <taxon>Photinus</taxon>
    </lineage>
</organism>
<dbReference type="PANTHER" id="PTHR31581">
    <property type="entry name" value="KICSTOR COMPLEX PROTEIN C12ORF66"/>
    <property type="match status" value="1"/>
</dbReference>
<comment type="caution">
    <text evidence="1">The sequence shown here is derived from an EMBL/GenBank/DDBJ whole genome shotgun (WGS) entry which is preliminary data.</text>
</comment>
<dbReference type="SUPFAM" id="SSF158548">
    <property type="entry name" value="FLJ32549 domain-like"/>
    <property type="match status" value="1"/>
</dbReference>
<dbReference type="PANTHER" id="PTHR31581:SF1">
    <property type="entry name" value="KICSTOR SUBUNIT 2"/>
    <property type="match status" value="1"/>
</dbReference>
<dbReference type="EMBL" id="VVIM01000005">
    <property type="protein sequence ID" value="KAB0799218.1"/>
    <property type="molecule type" value="Genomic_DNA"/>
</dbReference>
<dbReference type="InterPro" id="IPR018544">
    <property type="entry name" value="KICS_2"/>
</dbReference>
<dbReference type="AlphaFoldDB" id="A0A5N4APT1"/>
<keyword evidence="2" id="KW-1185">Reference proteome</keyword>
<dbReference type="Gene3D" id="1.10.3450.30">
    <property type="match status" value="1"/>
</dbReference>
<protein>
    <submittedName>
        <fullName evidence="1">Uncharacterized protein</fullName>
    </submittedName>
</protein>
<accession>A0A5N4APT1</accession>
<evidence type="ECO:0000313" key="1">
    <source>
        <dbReference type="EMBL" id="KAB0799218.1"/>
    </source>
</evidence>
<dbReference type="SUPFAM" id="SSF160651">
    <property type="entry name" value="FLJ32549 C-terminal domain-like"/>
    <property type="match status" value="1"/>
</dbReference>
<dbReference type="InParanoid" id="A0A5N4APT1"/>
<dbReference type="GO" id="GO:0042149">
    <property type="term" value="P:cellular response to glucose starvation"/>
    <property type="evidence" value="ECO:0007669"/>
    <property type="project" value="TreeGrafter"/>
</dbReference>
<evidence type="ECO:0000313" key="2">
    <source>
        <dbReference type="Proteomes" id="UP000327044"/>
    </source>
</evidence>
<sequence>MEKEDEFLFNFFTHISQLCFDKAKEHIEKEREGVSNVGPHSPSWTIFLNILPQIILAEKSYIEIGFLQNKHKSFLRKDNSLRSIYESLKSDIKRHEENCNQHDEHVINYCKRLAQFLTARINLIDFYDKIHMTASNRFLQYSDFLAQIEVIIDKYSHSFTEVGLTPMKAIFSLECEILQQLFKALTELQRLQFLPSLALIHGAQTRLSAWENKMQNRETWKLGFLKNNPLPLLYQWLVRFKGAVLSKFSLYFHDTLAQQTTLSEMKQLCSKLQNDYYQRMVQFQKKYDSSTVLLISDNQVCCDTNQCDCFPVIVSCPLKAPPQHETILKMIADTSSELLNNDKIIYKYSTQEQCTYTLYAVELNIYLVMVFESKKSEKDVYISNFVSEFCTNLRCSKIFVSLKNLTK</sequence>
<dbReference type="GO" id="GO:1904262">
    <property type="term" value="P:negative regulation of TORC1 signaling"/>
    <property type="evidence" value="ECO:0007669"/>
    <property type="project" value="TreeGrafter"/>
</dbReference>
<name>A0A5N4APT1_PHOPY</name>
<dbReference type="GO" id="GO:0034198">
    <property type="term" value="P:cellular response to amino acid starvation"/>
    <property type="evidence" value="ECO:0007669"/>
    <property type="project" value="TreeGrafter"/>
</dbReference>
<proteinExistence type="predicted"/>
<dbReference type="Proteomes" id="UP000327044">
    <property type="component" value="Unassembled WGS sequence"/>
</dbReference>